<dbReference type="AlphaFoldDB" id="A0A8S4NKP2"/>
<dbReference type="SMART" id="SM00239">
    <property type="entry name" value="C2"/>
    <property type="match status" value="1"/>
</dbReference>
<evidence type="ECO:0000313" key="3">
    <source>
        <dbReference type="Proteomes" id="UP000749559"/>
    </source>
</evidence>
<sequence length="99" mass="11512">VKVTEKMENEAVKIEETLRVKIGEAKDLQFSPTGKETYCKLDLGHRVSHKTCTIDRHCNPFYNEDIHCDVTDKLRFVSFIVFERTQKVDRVIGKASLRK</sequence>
<reference evidence="2" key="1">
    <citation type="submission" date="2022-03" db="EMBL/GenBank/DDBJ databases">
        <authorList>
            <person name="Martin C."/>
        </authorList>
    </citation>
    <scope>NUCLEOTIDE SEQUENCE</scope>
</reference>
<feature type="domain" description="C2" evidence="1">
    <location>
        <begin position="1"/>
        <end position="99"/>
    </location>
</feature>
<dbReference type="Proteomes" id="UP000749559">
    <property type="component" value="Unassembled WGS sequence"/>
</dbReference>
<organism evidence="2 3">
    <name type="scientific">Owenia fusiformis</name>
    <name type="common">Polychaete worm</name>
    <dbReference type="NCBI Taxonomy" id="6347"/>
    <lineage>
        <taxon>Eukaryota</taxon>
        <taxon>Metazoa</taxon>
        <taxon>Spiralia</taxon>
        <taxon>Lophotrochozoa</taxon>
        <taxon>Annelida</taxon>
        <taxon>Polychaeta</taxon>
        <taxon>Sedentaria</taxon>
        <taxon>Canalipalpata</taxon>
        <taxon>Sabellida</taxon>
        <taxon>Oweniida</taxon>
        <taxon>Oweniidae</taxon>
        <taxon>Owenia</taxon>
    </lineage>
</organism>
<gene>
    <name evidence="2" type="ORF">OFUS_LOCUS8588</name>
</gene>
<dbReference type="InterPro" id="IPR000008">
    <property type="entry name" value="C2_dom"/>
</dbReference>
<dbReference type="InterPro" id="IPR035892">
    <property type="entry name" value="C2_domain_sf"/>
</dbReference>
<protein>
    <recommendedName>
        <fullName evidence="1">C2 domain-containing protein</fullName>
    </recommendedName>
</protein>
<dbReference type="OrthoDB" id="1562946at2759"/>
<proteinExistence type="predicted"/>
<accession>A0A8S4NKP2</accession>
<dbReference type="SUPFAM" id="SSF49562">
    <property type="entry name" value="C2 domain (Calcium/lipid-binding domain, CaLB)"/>
    <property type="match status" value="1"/>
</dbReference>
<dbReference type="EMBL" id="CAIIXF020000004">
    <property type="protein sequence ID" value="CAH1782109.1"/>
    <property type="molecule type" value="Genomic_DNA"/>
</dbReference>
<dbReference type="Pfam" id="PF00168">
    <property type="entry name" value="C2"/>
    <property type="match status" value="1"/>
</dbReference>
<name>A0A8S4NKP2_OWEFU</name>
<feature type="non-terminal residue" evidence="2">
    <location>
        <position position="1"/>
    </location>
</feature>
<keyword evidence="3" id="KW-1185">Reference proteome</keyword>
<evidence type="ECO:0000259" key="1">
    <source>
        <dbReference type="PROSITE" id="PS50004"/>
    </source>
</evidence>
<dbReference type="PROSITE" id="PS50004">
    <property type="entry name" value="C2"/>
    <property type="match status" value="1"/>
</dbReference>
<evidence type="ECO:0000313" key="2">
    <source>
        <dbReference type="EMBL" id="CAH1782109.1"/>
    </source>
</evidence>
<dbReference type="Gene3D" id="2.60.40.150">
    <property type="entry name" value="C2 domain"/>
    <property type="match status" value="1"/>
</dbReference>
<comment type="caution">
    <text evidence="2">The sequence shown here is derived from an EMBL/GenBank/DDBJ whole genome shotgun (WGS) entry which is preliminary data.</text>
</comment>
<feature type="non-terminal residue" evidence="2">
    <location>
        <position position="99"/>
    </location>
</feature>